<feature type="non-terminal residue" evidence="1">
    <location>
        <position position="75"/>
    </location>
</feature>
<dbReference type="AlphaFoldDB" id="A0A7J9ML26"/>
<protein>
    <submittedName>
        <fullName evidence="1">Uncharacterized protein</fullName>
    </submittedName>
</protein>
<organism evidence="1 2">
    <name type="scientific">Gossypium schwendimanii</name>
    <name type="common">Cotton</name>
    <dbReference type="NCBI Taxonomy" id="34291"/>
    <lineage>
        <taxon>Eukaryota</taxon>
        <taxon>Viridiplantae</taxon>
        <taxon>Streptophyta</taxon>
        <taxon>Embryophyta</taxon>
        <taxon>Tracheophyta</taxon>
        <taxon>Spermatophyta</taxon>
        <taxon>Magnoliopsida</taxon>
        <taxon>eudicotyledons</taxon>
        <taxon>Gunneridae</taxon>
        <taxon>Pentapetalae</taxon>
        <taxon>rosids</taxon>
        <taxon>malvids</taxon>
        <taxon>Malvales</taxon>
        <taxon>Malvaceae</taxon>
        <taxon>Malvoideae</taxon>
        <taxon>Gossypium</taxon>
    </lineage>
</organism>
<gene>
    <name evidence="1" type="ORF">Goshw_030136</name>
</gene>
<accession>A0A7J9ML26</accession>
<name>A0A7J9ML26_GOSSC</name>
<evidence type="ECO:0000313" key="2">
    <source>
        <dbReference type="Proteomes" id="UP000593576"/>
    </source>
</evidence>
<reference evidence="1 2" key="1">
    <citation type="journal article" date="2019" name="Genome Biol. Evol.">
        <title>Insights into the evolution of the New World diploid cottons (Gossypium, subgenus Houzingenia) based on genome sequencing.</title>
        <authorList>
            <person name="Grover C.E."/>
            <person name="Arick M.A. 2nd"/>
            <person name="Thrash A."/>
            <person name="Conover J.L."/>
            <person name="Sanders W.S."/>
            <person name="Peterson D.G."/>
            <person name="Frelichowski J.E."/>
            <person name="Scheffler J.A."/>
            <person name="Scheffler B.E."/>
            <person name="Wendel J.F."/>
        </authorList>
    </citation>
    <scope>NUCLEOTIDE SEQUENCE [LARGE SCALE GENOMIC DNA]</scope>
    <source>
        <strain evidence="1">1</strain>
        <tissue evidence="1">Leaf</tissue>
    </source>
</reference>
<proteinExistence type="predicted"/>
<evidence type="ECO:0000313" key="1">
    <source>
        <dbReference type="EMBL" id="MBA0871792.1"/>
    </source>
</evidence>
<dbReference type="OrthoDB" id="10632699at2759"/>
<keyword evidence="2" id="KW-1185">Reference proteome</keyword>
<dbReference type="Proteomes" id="UP000593576">
    <property type="component" value="Unassembled WGS sequence"/>
</dbReference>
<sequence>MGIPLQPDSVGPTYSDVWLDVIPYYGLITLRPYSSYLMVSIPDGKPHRFRARTRALSRLLISTSRQGCVDLHPFW</sequence>
<comment type="caution">
    <text evidence="1">The sequence shown here is derived from an EMBL/GenBank/DDBJ whole genome shotgun (WGS) entry which is preliminary data.</text>
</comment>
<dbReference type="EMBL" id="JABFAF010000011">
    <property type="protein sequence ID" value="MBA0871792.1"/>
    <property type="molecule type" value="Genomic_DNA"/>
</dbReference>